<evidence type="ECO:0000259" key="2">
    <source>
        <dbReference type="PROSITE" id="PS50090"/>
    </source>
</evidence>
<sequence length="74" mass="8554">MPAIRDTKPRSLVPNVHSPPMKGWTKDQKVQLFNHIVKNGERNWNHAVDGKTGHQCIDQWKKTLLPQIQRSLGF</sequence>
<accession>A0ABZ1CSI2</accession>
<gene>
    <name evidence="3" type="ORF">IL334_001653</name>
</gene>
<dbReference type="InterPro" id="IPR009057">
    <property type="entry name" value="Homeodomain-like_sf"/>
</dbReference>
<feature type="domain" description="Myb-like" evidence="2">
    <location>
        <begin position="24"/>
        <end position="64"/>
    </location>
</feature>
<dbReference type="RefSeq" id="XP_062789459.1">
    <property type="nucleotide sequence ID" value="XM_062933408.1"/>
</dbReference>
<name>A0ABZ1CSI2_9TREE</name>
<evidence type="ECO:0000313" key="3">
    <source>
        <dbReference type="EMBL" id="WRT64719.1"/>
    </source>
</evidence>
<dbReference type="Gene3D" id="1.10.10.60">
    <property type="entry name" value="Homeodomain-like"/>
    <property type="match status" value="1"/>
</dbReference>
<feature type="region of interest" description="Disordered" evidence="1">
    <location>
        <begin position="1"/>
        <end position="24"/>
    </location>
</feature>
<dbReference type="InterPro" id="IPR001005">
    <property type="entry name" value="SANT/Myb"/>
</dbReference>
<protein>
    <recommendedName>
        <fullName evidence="2">Myb-like domain-containing protein</fullName>
    </recommendedName>
</protein>
<evidence type="ECO:0000256" key="1">
    <source>
        <dbReference type="SAM" id="MobiDB-lite"/>
    </source>
</evidence>
<dbReference type="CDD" id="cd00167">
    <property type="entry name" value="SANT"/>
    <property type="match status" value="1"/>
</dbReference>
<dbReference type="EMBL" id="CP141882">
    <property type="protein sequence ID" value="WRT64719.1"/>
    <property type="molecule type" value="Genomic_DNA"/>
</dbReference>
<dbReference type="SUPFAM" id="SSF46689">
    <property type="entry name" value="Homeodomain-like"/>
    <property type="match status" value="1"/>
</dbReference>
<dbReference type="Proteomes" id="UP001329825">
    <property type="component" value="Chromosome 2"/>
</dbReference>
<keyword evidence="4" id="KW-1185">Reference proteome</keyword>
<organism evidence="3 4">
    <name type="scientific">Kwoniella shivajii</name>
    <dbReference type="NCBI Taxonomy" id="564305"/>
    <lineage>
        <taxon>Eukaryota</taxon>
        <taxon>Fungi</taxon>
        <taxon>Dikarya</taxon>
        <taxon>Basidiomycota</taxon>
        <taxon>Agaricomycotina</taxon>
        <taxon>Tremellomycetes</taxon>
        <taxon>Tremellales</taxon>
        <taxon>Cryptococcaceae</taxon>
        <taxon>Kwoniella</taxon>
    </lineage>
</organism>
<evidence type="ECO:0000313" key="4">
    <source>
        <dbReference type="Proteomes" id="UP001329825"/>
    </source>
</evidence>
<proteinExistence type="predicted"/>
<dbReference type="GeneID" id="87953784"/>
<dbReference type="PROSITE" id="PS50090">
    <property type="entry name" value="MYB_LIKE"/>
    <property type="match status" value="1"/>
</dbReference>
<reference evidence="3 4" key="1">
    <citation type="submission" date="2024-01" db="EMBL/GenBank/DDBJ databases">
        <title>Comparative genomics of Cryptococcus and Kwoniella reveals pathogenesis evolution and contrasting modes of karyotype evolution via chromosome fusion or intercentromeric recombination.</title>
        <authorList>
            <person name="Coelho M.A."/>
            <person name="David-Palma M."/>
            <person name="Shea T."/>
            <person name="Bowers K."/>
            <person name="McGinley-Smith S."/>
            <person name="Mohammad A.W."/>
            <person name="Gnirke A."/>
            <person name="Yurkov A.M."/>
            <person name="Nowrousian M."/>
            <person name="Sun S."/>
            <person name="Cuomo C.A."/>
            <person name="Heitman J."/>
        </authorList>
    </citation>
    <scope>NUCLEOTIDE SEQUENCE [LARGE SCALE GENOMIC DNA]</scope>
    <source>
        <strain evidence="3">CBS 11374</strain>
    </source>
</reference>